<protein>
    <submittedName>
        <fullName evidence="1">Uncharacterized protein</fullName>
    </submittedName>
</protein>
<evidence type="ECO:0000313" key="1">
    <source>
        <dbReference type="EMBL" id="KAI9400747.1"/>
    </source>
</evidence>
<proteinExistence type="predicted"/>
<accession>A0ACC0TGP4</accession>
<sequence>MKSLCSFELFSRFAHLSFLTYPSDFQCPQVSSDFPVIFHILYKIFVEKGFYLLSRVIVAHLVLALHYHQESCRALKILHQPNKIRQDTKFGCIAGVGVIKSYKLYTIR</sequence>
<name>A0ACC0TGP4_POPTR</name>
<dbReference type="EMBL" id="CM009290">
    <property type="protein sequence ID" value="KAI9400747.1"/>
    <property type="molecule type" value="Genomic_DNA"/>
</dbReference>
<comment type="caution">
    <text evidence="1">The sequence shown here is derived from an EMBL/GenBank/DDBJ whole genome shotgun (WGS) entry which is preliminary data.</text>
</comment>
<reference evidence="1 2" key="1">
    <citation type="journal article" date="2006" name="Science">
        <title>The genome of black cottonwood, Populus trichocarpa (Torr. &amp; Gray).</title>
        <authorList>
            <person name="Tuskan G.A."/>
            <person name="Difazio S."/>
            <person name="Jansson S."/>
            <person name="Bohlmann J."/>
            <person name="Grigoriev I."/>
            <person name="Hellsten U."/>
            <person name="Putnam N."/>
            <person name="Ralph S."/>
            <person name="Rombauts S."/>
            <person name="Salamov A."/>
            <person name="Schein J."/>
            <person name="Sterck L."/>
            <person name="Aerts A."/>
            <person name="Bhalerao R.R."/>
            <person name="Bhalerao R.P."/>
            <person name="Blaudez D."/>
            <person name="Boerjan W."/>
            <person name="Brun A."/>
            <person name="Brunner A."/>
            <person name="Busov V."/>
            <person name="Campbell M."/>
            <person name="Carlson J."/>
            <person name="Chalot M."/>
            <person name="Chapman J."/>
            <person name="Chen G.L."/>
            <person name="Cooper D."/>
            <person name="Coutinho P.M."/>
            <person name="Couturier J."/>
            <person name="Covert S."/>
            <person name="Cronk Q."/>
            <person name="Cunningham R."/>
            <person name="Davis J."/>
            <person name="Degroeve S."/>
            <person name="Dejardin A."/>
            <person name="Depamphilis C."/>
            <person name="Detter J."/>
            <person name="Dirks B."/>
            <person name="Dubchak I."/>
            <person name="Duplessis S."/>
            <person name="Ehlting J."/>
            <person name="Ellis B."/>
            <person name="Gendler K."/>
            <person name="Goodstein D."/>
            <person name="Gribskov M."/>
            <person name="Grimwood J."/>
            <person name="Groover A."/>
            <person name="Gunter L."/>
            <person name="Hamberger B."/>
            <person name="Heinze B."/>
            <person name="Helariutta Y."/>
            <person name="Henrissat B."/>
            <person name="Holligan D."/>
            <person name="Holt R."/>
            <person name="Huang W."/>
            <person name="Islam-Faridi N."/>
            <person name="Jones S."/>
            <person name="Jones-Rhoades M."/>
            <person name="Jorgensen R."/>
            <person name="Joshi C."/>
            <person name="Kangasjarvi J."/>
            <person name="Karlsson J."/>
            <person name="Kelleher C."/>
            <person name="Kirkpatrick R."/>
            <person name="Kirst M."/>
            <person name="Kohler A."/>
            <person name="Kalluri U."/>
            <person name="Larimer F."/>
            <person name="Leebens-Mack J."/>
            <person name="Leple J.C."/>
            <person name="Locascio P."/>
            <person name="Lou Y."/>
            <person name="Lucas S."/>
            <person name="Martin F."/>
            <person name="Montanini B."/>
            <person name="Napoli C."/>
            <person name="Nelson D.R."/>
            <person name="Nelson C."/>
            <person name="Nieminen K."/>
            <person name="Nilsson O."/>
            <person name="Pereda V."/>
            <person name="Peter G."/>
            <person name="Philippe R."/>
            <person name="Pilate G."/>
            <person name="Poliakov A."/>
            <person name="Razumovskaya J."/>
            <person name="Richardson P."/>
            <person name="Rinaldi C."/>
            <person name="Ritland K."/>
            <person name="Rouze P."/>
            <person name="Ryaboy D."/>
            <person name="Schmutz J."/>
            <person name="Schrader J."/>
            <person name="Segerman B."/>
            <person name="Shin H."/>
            <person name="Siddiqui A."/>
            <person name="Sterky F."/>
            <person name="Terry A."/>
            <person name="Tsai C.J."/>
            <person name="Uberbacher E."/>
            <person name="Unneberg P."/>
            <person name="Vahala J."/>
            <person name="Wall K."/>
            <person name="Wessler S."/>
            <person name="Yang G."/>
            <person name="Yin T."/>
            <person name="Douglas C."/>
            <person name="Marra M."/>
            <person name="Sandberg G."/>
            <person name="Van de Peer Y."/>
            <person name="Rokhsar D."/>
        </authorList>
    </citation>
    <scope>NUCLEOTIDE SEQUENCE [LARGE SCALE GENOMIC DNA]</scope>
    <source>
        <strain evidence="2">cv. Nisqually</strain>
    </source>
</reference>
<keyword evidence="2" id="KW-1185">Reference proteome</keyword>
<evidence type="ECO:0000313" key="2">
    <source>
        <dbReference type="Proteomes" id="UP000006729"/>
    </source>
</evidence>
<organism evidence="1 2">
    <name type="scientific">Populus trichocarpa</name>
    <name type="common">Western balsam poplar</name>
    <name type="synonym">Populus balsamifera subsp. trichocarpa</name>
    <dbReference type="NCBI Taxonomy" id="3694"/>
    <lineage>
        <taxon>Eukaryota</taxon>
        <taxon>Viridiplantae</taxon>
        <taxon>Streptophyta</taxon>
        <taxon>Embryophyta</taxon>
        <taxon>Tracheophyta</taxon>
        <taxon>Spermatophyta</taxon>
        <taxon>Magnoliopsida</taxon>
        <taxon>eudicotyledons</taxon>
        <taxon>Gunneridae</taxon>
        <taxon>Pentapetalae</taxon>
        <taxon>rosids</taxon>
        <taxon>fabids</taxon>
        <taxon>Malpighiales</taxon>
        <taxon>Salicaceae</taxon>
        <taxon>Saliceae</taxon>
        <taxon>Populus</taxon>
    </lineage>
</organism>
<dbReference type="Proteomes" id="UP000006729">
    <property type="component" value="Chromosome 1"/>
</dbReference>
<gene>
    <name evidence="1" type="ORF">POPTR_001G026501v4</name>
</gene>